<gene>
    <name evidence="3" type="ORF">E6G99_08695</name>
</gene>
<name>A0A537LG00_9BACT</name>
<keyword evidence="2" id="KW-0812">Transmembrane</keyword>
<reference evidence="3 4" key="1">
    <citation type="journal article" date="2019" name="Nat. Microbiol.">
        <title>Mediterranean grassland soil C-N compound turnover is dependent on rainfall and depth, and is mediated by genomically divergent microorganisms.</title>
        <authorList>
            <person name="Diamond S."/>
            <person name="Andeer P.F."/>
            <person name="Li Z."/>
            <person name="Crits-Christoph A."/>
            <person name="Burstein D."/>
            <person name="Anantharaman K."/>
            <person name="Lane K.R."/>
            <person name="Thomas B.C."/>
            <person name="Pan C."/>
            <person name="Northen T.R."/>
            <person name="Banfield J.F."/>
        </authorList>
    </citation>
    <scope>NUCLEOTIDE SEQUENCE [LARGE SCALE GENOMIC DNA]</scope>
    <source>
        <strain evidence="3">NP_2</strain>
    </source>
</reference>
<feature type="transmembrane region" description="Helical" evidence="2">
    <location>
        <begin position="200"/>
        <end position="220"/>
    </location>
</feature>
<keyword evidence="2" id="KW-0472">Membrane</keyword>
<dbReference type="EMBL" id="VBAJ01000224">
    <property type="protein sequence ID" value="TMJ06637.1"/>
    <property type="molecule type" value="Genomic_DNA"/>
</dbReference>
<evidence type="ECO:0000256" key="1">
    <source>
        <dbReference type="SAM" id="MobiDB-lite"/>
    </source>
</evidence>
<feature type="compositionally biased region" description="Basic and acidic residues" evidence="1">
    <location>
        <begin position="97"/>
        <end position="111"/>
    </location>
</feature>
<feature type="transmembrane region" description="Helical" evidence="2">
    <location>
        <begin position="150"/>
        <end position="172"/>
    </location>
</feature>
<evidence type="ECO:0000256" key="2">
    <source>
        <dbReference type="SAM" id="Phobius"/>
    </source>
</evidence>
<proteinExistence type="predicted"/>
<dbReference type="AlphaFoldDB" id="A0A537LG00"/>
<keyword evidence="2" id="KW-1133">Transmembrane helix</keyword>
<evidence type="ECO:0000313" key="4">
    <source>
        <dbReference type="Proteomes" id="UP000318661"/>
    </source>
</evidence>
<feature type="region of interest" description="Disordered" evidence="1">
    <location>
        <begin position="97"/>
        <end position="116"/>
    </location>
</feature>
<dbReference type="Proteomes" id="UP000318661">
    <property type="component" value="Unassembled WGS sequence"/>
</dbReference>
<sequence length="221" mass="25509">MKAIFLPQLTEDQMRRTAMILWETGKLDWGRAKTQASSAPGEVFAANDEGQINSIAEALKKSGLSPEIRERESKMELSEDARRRIFNEELVREQSRRRVQEEERAKEEARRQATLLTTPEQEASINRWSWGGGMFEWIYLSAMNANQRGIVVLLISLIPYLGALAMFIYVGLKGRRIAWESREWKDYNDFEACQRIWDRWALWILAMGIVLGTLVALSGLR</sequence>
<evidence type="ECO:0000313" key="3">
    <source>
        <dbReference type="EMBL" id="TMJ06637.1"/>
    </source>
</evidence>
<accession>A0A537LG00</accession>
<organism evidence="3 4">
    <name type="scientific">Candidatus Segetimicrobium genomatis</name>
    <dbReference type="NCBI Taxonomy" id="2569760"/>
    <lineage>
        <taxon>Bacteria</taxon>
        <taxon>Bacillati</taxon>
        <taxon>Candidatus Sysuimicrobiota</taxon>
        <taxon>Candidatus Sysuimicrobiia</taxon>
        <taxon>Candidatus Sysuimicrobiales</taxon>
        <taxon>Candidatus Segetimicrobiaceae</taxon>
        <taxon>Candidatus Segetimicrobium</taxon>
    </lineage>
</organism>
<comment type="caution">
    <text evidence="3">The sequence shown here is derived from an EMBL/GenBank/DDBJ whole genome shotgun (WGS) entry which is preliminary data.</text>
</comment>
<protein>
    <submittedName>
        <fullName evidence="3">Uncharacterized protein</fullName>
    </submittedName>
</protein>